<proteinExistence type="predicted"/>
<evidence type="ECO:0000256" key="1">
    <source>
        <dbReference type="ARBA" id="ARBA00022441"/>
    </source>
</evidence>
<dbReference type="InterPro" id="IPR011043">
    <property type="entry name" value="Gal_Oxase/kelch_b-propeller"/>
</dbReference>
<dbReference type="PANTHER" id="PTHR46228">
    <property type="entry name" value="KELCH DOMAIN-CONTAINING PROTEIN"/>
    <property type="match status" value="1"/>
</dbReference>
<evidence type="ECO:0000313" key="6">
    <source>
        <dbReference type="EnsemblMetazoa" id="Aqu2.1.12723_001"/>
    </source>
</evidence>
<feature type="compositionally biased region" description="Polar residues" evidence="4">
    <location>
        <begin position="728"/>
        <end position="739"/>
    </location>
</feature>
<dbReference type="Gene3D" id="2.120.10.80">
    <property type="entry name" value="Kelch-type beta propeller"/>
    <property type="match status" value="2"/>
</dbReference>
<dbReference type="GO" id="GO:0042981">
    <property type="term" value="P:regulation of apoptotic process"/>
    <property type="evidence" value="ECO:0007669"/>
    <property type="project" value="InterPro"/>
</dbReference>
<dbReference type="OrthoDB" id="9973021at2759"/>
<feature type="compositionally biased region" description="Basic and acidic residues" evidence="4">
    <location>
        <begin position="825"/>
        <end position="836"/>
    </location>
</feature>
<organism evidence="6">
    <name type="scientific">Amphimedon queenslandica</name>
    <name type="common">Sponge</name>
    <dbReference type="NCBI Taxonomy" id="400682"/>
    <lineage>
        <taxon>Eukaryota</taxon>
        <taxon>Metazoa</taxon>
        <taxon>Porifera</taxon>
        <taxon>Demospongiae</taxon>
        <taxon>Heteroscleromorpha</taxon>
        <taxon>Haplosclerida</taxon>
        <taxon>Niphatidae</taxon>
        <taxon>Amphimedon</taxon>
    </lineage>
</organism>
<reference evidence="6" key="1">
    <citation type="submission" date="2017-05" db="UniProtKB">
        <authorList>
            <consortium name="EnsemblMetazoa"/>
        </authorList>
    </citation>
    <scope>IDENTIFICATION</scope>
</reference>
<dbReference type="InterPro" id="IPR001315">
    <property type="entry name" value="CARD"/>
</dbReference>
<keyword evidence="1" id="KW-0880">Kelch repeat</keyword>
<evidence type="ECO:0000256" key="3">
    <source>
        <dbReference type="SAM" id="Coils"/>
    </source>
</evidence>
<dbReference type="CDD" id="cd01671">
    <property type="entry name" value="CARD"/>
    <property type="match status" value="1"/>
</dbReference>
<keyword evidence="2" id="KW-0677">Repeat</keyword>
<dbReference type="InParanoid" id="A0A1X7TDP1"/>
<evidence type="ECO:0000256" key="2">
    <source>
        <dbReference type="ARBA" id="ARBA00022737"/>
    </source>
</evidence>
<sequence>MLHSLGGADYQPVERERHSTVKVGDYLYMWGGYGSRVDYDVMEVYHLPTGAWDQKPTTGTPPLGTWAYSTFAIGKDIYYFGGYGGGGYQNSLHCFNVDSFKWRELSSSSSDCRPMKKGYCGIISVHFDSEHYLVIIGGLGSSSTPKQPNTQYNNYYGDLRCNEIHYYRISSDQWISPVVTGDRPPPISHFTLTPLTNNTAVMFGGSTPNEICDNKLYIISFTKTSVDILEVPNPRGSVQWPEGRWGHSSVLITTSSGPHLLVVGGYPAYDVWLLDINKRKWKELINLPVNVTMSDSHSLSVWSVTPTTNWIIEFGGDRSDYSTLSDTAVIELRYTSDNDWSTSVIPLDQYQDQLRRRILSDWENLGLSKEVQLLRGHLQEREREFYEEQLQREIKEKEQIQQDRDKEQQQVLQEKVTLSQQLDDATTLLEQAEKDKSSLELEYNENLKAKVADIEEKKQIITEHYEKLKLKVAEQLEEKEERCLKKKQIIIDDIQNLKTDISEKDKVIAKLTSQVEEQSENEKQIITDLKEKELYIAKLVKERQERVLKQPIKETSSIGLQFNYLIPSMDSLDSSIIIAGQKLFILQGDRSHSLQWEKYGFRLECPQGAVTKDTEVAVTALAGGNFKVPNSTVLVSAVYAISVSKGLLKPLVIELQHCVDLRKTSQTGCLKFVRAPLKSPNAYQFSIVEGGSFSVGNRYGSIERDEFCALGIGHVGNGDTPNGGGNGSENDTQTQGTNNDCEEETNGDTPNDSSNGARENSSGGGATPPTSTTPPHDSINDDPSQLVREVESHTTDEPTMQQSDHVLSDSDETTATVSIEQCPARNDDESSTDHSTTHSAASRDTLYSGMMYYDKKEAGHWKAMYSVVRDLEVLKTYFESKQGSGIEYDNVVDSFKFIEPNGTLKLTLHTVQEVGWTVNPDRKPMKLLQSRVDLFPLNPSYATCSVSVYAEIGVAKKPLHCPIELTGIDPDITICINRSPPPSLSMRDSTISSSSTASISQTRRETEEGTFRSDIAHRVMTECTSLVKDCGIDIHFLVDKLLEHKIVNAREKRRIIAQESDDERMDELLHIILSSIRMNGKVFGIFLDILREEDTLRTIALADELIQKYNNS</sequence>
<keyword evidence="3" id="KW-0175">Coiled coil</keyword>
<dbReference type="AlphaFoldDB" id="A0A1X7TDP1"/>
<accession>A0A1X7TDP1</accession>
<dbReference type="InterPro" id="IPR015915">
    <property type="entry name" value="Kelch-typ_b-propeller"/>
</dbReference>
<feature type="coiled-coil region" evidence="3">
    <location>
        <begin position="383"/>
        <end position="521"/>
    </location>
</feature>
<dbReference type="PANTHER" id="PTHR46228:SF2">
    <property type="entry name" value="KELCH REPEAT PROTEIN (AFU_ORTHOLOGUE AFUA_4G14350)"/>
    <property type="match status" value="1"/>
</dbReference>
<dbReference type="eggNOG" id="KOG0379">
    <property type="taxonomic scope" value="Eukaryota"/>
</dbReference>
<feature type="region of interest" description="Disordered" evidence="4">
    <location>
        <begin position="981"/>
        <end position="1010"/>
    </location>
</feature>
<dbReference type="PROSITE" id="PS50209">
    <property type="entry name" value="CARD"/>
    <property type="match status" value="1"/>
</dbReference>
<feature type="compositionally biased region" description="Polar residues" evidence="4">
    <location>
        <begin position="747"/>
        <end position="760"/>
    </location>
</feature>
<feature type="compositionally biased region" description="Low complexity" evidence="4">
    <location>
        <begin position="984"/>
        <end position="1001"/>
    </location>
</feature>
<evidence type="ECO:0000259" key="5">
    <source>
        <dbReference type="PROSITE" id="PS50209"/>
    </source>
</evidence>
<dbReference type="Pfam" id="PF24681">
    <property type="entry name" value="Kelch_KLHDC2_KLHL20_DRC7"/>
    <property type="match status" value="1"/>
</dbReference>
<evidence type="ECO:0000256" key="4">
    <source>
        <dbReference type="SAM" id="MobiDB-lite"/>
    </source>
</evidence>
<dbReference type="EnsemblMetazoa" id="Aqu2.1.12723_001">
    <property type="protein sequence ID" value="Aqu2.1.12723_001"/>
    <property type="gene ID" value="Aqu2.1.12723"/>
</dbReference>
<feature type="domain" description="CARD" evidence="5">
    <location>
        <begin position="1026"/>
        <end position="1094"/>
    </location>
</feature>
<protein>
    <recommendedName>
        <fullName evidence="5">CARD domain-containing protein</fullName>
    </recommendedName>
</protein>
<name>A0A1X7TDP1_AMPQE</name>
<dbReference type="InterPro" id="IPR011029">
    <property type="entry name" value="DEATH-like_dom_sf"/>
</dbReference>
<feature type="region of interest" description="Disordered" evidence="4">
    <location>
        <begin position="718"/>
        <end position="840"/>
    </location>
</feature>
<feature type="compositionally biased region" description="Gly residues" evidence="4">
    <location>
        <begin position="718"/>
        <end position="727"/>
    </location>
</feature>
<dbReference type="Gene3D" id="1.10.533.10">
    <property type="entry name" value="Death Domain, Fas"/>
    <property type="match status" value="1"/>
</dbReference>
<dbReference type="SUPFAM" id="SSF50965">
    <property type="entry name" value="Galactose oxidase, central domain"/>
    <property type="match status" value="1"/>
</dbReference>